<dbReference type="SUPFAM" id="SSF50630">
    <property type="entry name" value="Acid proteases"/>
    <property type="match status" value="1"/>
</dbReference>
<dbReference type="CDD" id="cd05471">
    <property type="entry name" value="pepsin_like"/>
    <property type="match status" value="1"/>
</dbReference>
<dbReference type="InterPro" id="IPR021109">
    <property type="entry name" value="Peptidase_aspartic_dom_sf"/>
</dbReference>
<feature type="active site" evidence="5">
    <location>
        <position position="26"/>
    </location>
</feature>
<dbReference type="PROSITE" id="PS00141">
    <property type="entry name" value="ASP_PROTEASE"/>
    <property type="match status" value="1"/>
</dbReference>
<organism evidence="8 9">
    <name type="scientific">Halteria grandinella</name>
    <dbReference type="NCBI Taxonomy" id="5974"/>
    <lineage>
        <taxon>Eukaryota</taxon>
        <taxon>Sar</taxon>
        <taxon>Alveolata</taxon>
        <taxon>Ciliophora</taxon>
        <taxon>Intramacronucleata</taxon>
        <taxon>Spirotrichea</taxon>
        <taxon>Stichotrichia</taxon>
        <taxon>Sporadotrichida</taxon>
        <taxon>Halteriidae</taxon>
        <taxon>Halteria</taxon>
    </lineage>
</organism>
<name>A0A8J8T224_HALGN</name>
<accession>A0A8J8T224</accession>
<evidence type="ECO:0000256" key="1">
    <source>
        <dbReference type="ARBA" id="ARBA00007447"/>
    </source>
</evidence>
<protein>
    <recommendedName>
        <fullName evidence="7">Peptidase A1 domain-containing protein</fullName>
    </recommendedName>
</protein>
<dbReference type="PANTHER" id="PTHR47966:SF51">
    <property type="entry name" value="BETA-SITE APP-CLEAVING ENZYME, ISOFORM A-RELATED"/>
    <property type="match status" value="1"/>
</dbReference>
<dbReference type="AlphaFoldDB" id="A0A8J8T224"/>
<dbReference type="GO" id="GO:0006508">
    <property type="term" value="P:proteolysis"/>
    <property type="evidence" value="ECO:0007669"/>
    <property type="project" value="UniProtKB-KW"/>
</dbReference>
<keyword evidence="2 6" id="KW-0645">Protease</keyword>
<sequence>MNYYDIKYLATIYVGSDLQEFKVHMDTGSNKLIMLSPNTQVSSEFCDYPARFDASTSTTFFNTGLGDKIRYLDGSFIRGVIARDTVSIDASQTFKATSFQFLFGTTQGGFECDDGLIGMARMNGGQAYPQFIDQLYTQGKIGSKVFSMYLAGYGEDQSTLQLGGYDTSYLKLPANGITYVPLTDYNVFWAAKINAVRVGLSDYDSDGITELGWTLPSPGYGILDSGTSLMLIPQNVFPNVMKALLRNVSAKKSVYGYYTTYDCDPSQYDTLYLQMGSHWFGIPPQAFIYTFSDTNECVIGFKSMQGDIWLIGDVFLRSYYSVWDHDNDSIGLSPHKTSHAEEVTLSSVPLPVNQFQYTTIFDVAWEVIKVAWKGAKVATAIGSIYFLADVVMTNLVRYLYY</sequence>
<dbReference type="InterPro" id="IPR001969">
    <property type="entry name" value="Aspartic_peptidase_AS"/>
</dbReference>
<dbReference type="InterPro" id="IPR034164">
    <property type="entry name" value="Pepsin-like_dom"/>
</dbReference>
<dbReference type="Pfam" id="PF00026">
    <property type="entry name" value="Asp"/>
    <property type="match status" value="1"/>
</dbReference>
<evidence type="ECO:0000256" key="4">
    <source>
        <dbReference type="ARBA" id="ARBA00022801"/>
    </source>
</evidence>
<dbReference type="PRINTS" id="PR00792">
    <property type="entry name" value="PEPSIN"/>
</dbReference>
<proteinExistence type="inferred from homology"/>
<reference evidence="8" key="1">
    <citation type="submission" date="2019-06" db="EMBL/GenBank/DDBJ databases">
        <authorList>
            <person name="Zheng W."/>
        </authorList>
    </citation>
    <scope>NUCLEOTIDE SEQUENCE</scope>
    <source>
        <strain evidence="8">QDHG01</strain>
    </source>
</reference>
<dbReference type="GO" id="GO:0004190">
    <property type="term" value="F:aspartic-type endopeptidase activity"/>
    <property type="evidence" value="ECO:0007669"/>
    <property type="project" value="UniProtKB-KW"/>
</dbReference>
<evidence type="ECO:0000259" key="7">
    <source>
        <dbReference type="PROSITE" id="PS51767"/>
    </source>
</evidence>
<evidence type="ECO:0000256" key="3">
    <source>
        <dbReference type="ARBA" id="ARBA00022750"/>
    </source>
</evidence>
<dbReference type="PROSITE" id="PS51767">
    <property type="entry name" value="PEPTIDASE_A1"/>
    <property type="match status" value="1"/>
</dbReference>
<evidence type="ECO:0000313" key="8">
    <source>
        <dbReference type="EMBL" id="TNV79382.1"/>
    </source>
</evidence>
<comment type="caution">
    <text evidence="8">The sequence shown here is derived from an EMBL/GenBank/DDBJ whole genome shotgun (WGS) entry which is preliminary data.</text>
</comment>
<keyword evidence="3 6" id="KW-0064">Aspartyl protease</keyword>
<keyword evidence="9" id="KW-1185">Reference proteome</keyword>
<dbReference type="OrthoDB" id="771136at2759"/>
<evidence type="ECO:0000256" key="6">
    <source>
        <dbReference type="RuleBase" id="RU000454"/>
    </source>
</evidence>
<dbReference type="EMBL" id="RRYP01008983">
    <property type="protein sequence ID" value="TNV79382.1"/>
    <property type="molecule type" value="Genomic_DNA"/>
</dbReference>
<dbReference type="Proteomes" id="UP000785679">
    <property type="component" value="Unassembled WGS sequence"/>
</dbReference>
<evidence type="ECO:0000256" key="2">
    <source>
        <dbReference type="ARBA" id="ARBA00022670"/>
    </source>
</evidence>
<feature type="active site" evidence="5">
    <location>
        <position position="224"/>
    </location>
</feature>
<evidence type="ECO:0000256" key="5">
    <source>
        <dbReference type="PIRSR" id="PIRSR601461-1"/>
    </source>
</evidence>
<dbReference type="InterPro" id="IPR033121">
    <property type="entry name" value="PEPTIDASE_A1"/>
</dbReference>
<feature type="domain" description="Peptidase A1" evidence="7">
    <location>
        <begin position="8"/>
        <end position="333"/>
    </location>
</feature>
<gene>
    <name evidence="8" type="ORF">FGO68_gene14782</name>
</gene>
<dbReference type="Gene3D" id="2.40.70.10">
    <property type="entry name" value="Acid Proteases"/>
    <property type="match status" value="2"/>
</dbReference>
<comment type="similarity">
    <text evidence="1 6">Belongs to the peptidase A1 family.</text>
</comment>
<dbReference type="PANTHER" id="PTHR47966">
    <property type="entry name" value="BETA-SITE APP-CLEAVING ENZYME, ISOFORM A-RELATED"/>
    <property type="match status" value="1"/>
</dbReference>
<dbReference type="InterPro" id="IPR001461">
    <property type="entry name" value="Aspartic_peptidase_A1"/>
</dbReference>
<evidence type="ECO:0000313" key="9">
    <source>
        <dbReference type="Proteomes" id="UP000785679"/>
    </source>
</evidence>
<keyword evidence="4 6" id="KW-0378">Hydrolase</keyword>